<feature type="signal peptide" evidence="1">
    <location>
        <begin position="1"/>
        <end position="20"/>
    </location>
</feature>
<name>A0A809RD77_9PROT</name>
<feature type="chain" id="PRO_5032952917" description="Lipoprotein" evidence="1">
    <location>
        <begin position="21"/>
        <end position="139"/>
    </location>
</feature>
<reference evidence="3" key="1">
    <citation type="submission" date="2019-11" db="EMBL/GenBank/DDBJ databases">
        <title>Isolation and characterization of a novel species in the genus Sulfuriferula.</title>
        <authorList>
            <person name="Mochizuki J."/>
            <person name="Kojima H."/>
            <person name="Fukui M."/>
        </authorList>
    </citation>
    <scope>NUCLEOTIDE SEQUENCE [LARGE SCALE GENOMIC DNA]</scope>
    <source>
        <strain evidence="3">SGTM</strain>
    </source>
</reference>
<dbReference type="EMBL" id="AP021881">
    <property type="protein sequence ID" value="BBO99605.1"/>
    <property type="molecule type" value="Genomic_DNA"/>
</dbReference>
<accession>A0A809RD77</accession>
<evidence type="ECO:0000313" key="2">
    <source>
        <dbReference type="EMBL" id="BBO99605.1"/>
    </source>
</evidence>
<dbReference type="PROSITE" id="PS51257">
    <property type="entry name" value="PROKAR_LIPOPROTEIN"/>
    <property type="match status" value="1"/>
</dbReference>
<protein>
    <recommendedName>
        <fullName evidence="4">Lipoprotein</fullName>
    </recommendedName>
</protein>
<organism evidence="2 3">
    <name type="scientific">Sulfuriferula nivalis</name>
    <dbReference type="NCBI Taxonomy" id="2675298"/>
    <lineage>
        <taxon>Bacteria</taxon>
        <taxon>Pseudomonadati</taxon>
        <taxon>Pseudomonadota</taxon>
        <taxon>Betaproteobacteria</taxon>
        <taxon>Nitrosomonadales</taxon>
        <taxon>Sulfuricellaceae</taxon>
        <taxon>Sulfuriferula</taxon>
    </lineage>
</organism>
<dbReference type="KEGG" id="sniv:SFSGTM_03140"/>
<keyword evidence="1" id="KW-0732">Signal</keyword>
<evidence type="ECO:0000313" key="3">
    <source>
        <dbReference type="Proteomes" id="UP000463939"/>
    </source>
</evidence>
<proteinExistence type="predicted"/>
<gene>
    <name evidence="2" type="ORF">SFSGTM_03140</name>
</gene>
<dbReference type="AlphaFoldDB" id="A0A809RD77"/>
<keyword evidence="3" id="KW-1185">Reference proteome</keyword>
<sequence>MNISKAVKFTLLTLSASILASCQSAQSIPQDQLKNYAVVETGTNEYGADLDTSTDKFPALVSYINGTARWVSSRTMDLLPGEYQIQLGMACGNTATCHPGRKYDLNVEAGKRYVLKPYAVLVSDRDASRSGEIPYKNRY</sequence>
<evidence type="ECO:0000256" key="1">
    <source>
        <dbReference type="SAM" id="SignalP"/>
    </source>
</evidence>
<evidence type="ECO:0008006" key="4">
    <source>
        <dbReference type="Google" id="ProtNLM"/>
    </source>
</evidence>
<dbReference type="Proteomes" id="UP000463939">
    <property type="component" value="Chromosome"/>
</dbReference>
<dbReference type="RefSeq" id="WP_162083638.1">
    <property type="nucleotide sequence ID" value="NZ_AP021881.1"/>
</dbReference>